<dbReference type="EMBL" id="SNRW01009127">
    <property type="protein sequence ID" value="KAA6378462.1"/>
    <property type="molecule type" value="Genomic_DNA"/>
</dbReference>
<evidence type="ECO:0000256" key="1">
    <source>
        <dbReference type="SAM" id="Phobius"/>
    </source>
</evidence>
<protein>
    <submittedName>
        <fullName evidence="2">Uncharacterized protein</fullName>
    </submittedName>
</protein>
<reference evidence="2 3" key="1">
    <citation type="submission" date="2019-03" db="EMBL/GenBank/DDBJ databases">
        <title>Single cell metagenomics reveals metabolic interactions within the superorganism composed of flagellate Streblomastix strix and complex community of Bacteroidetes bacteria on its surface.</title>
        <authorList>
            <person name="Treitli S.C."/>
            <person name="Kolisko M."/>
            <person name="Husnik F."/>
            <person name="Keeling P."/>
            <person name="Hampl V."/>
        </authorList>
    </citation>
    <scope>NUCLEOTIDE SEQUENCE [LARGE SCALE GENOMIC DNA]</scope>
    <source>
        <strain evidence="2">ST1C</strain>
    </source>
</reference>
<gene>
    <name evidence="2" type="ORF">EZS28_026009</name>
</gene>
<accession>A0A5J4V7N3</accession>
<feature type="transmembrane region" description="Helical" evidence="1">
    <location>
        <begin position="21"/>
        <end position="44"/>
    </location>
</feature>
<dbReference type="AlphaFoldDB" id="A0A5J4V7N3"/>
<evidence type="ECO:0000313" key="3">
    <source>
        <dbReference type="Proteomes" id="UP000324800"/>
    </source>
</evidence>
<feature type="non-terminal residue" evidence="2">
    <location>
        <position position="1"/>
    </location>
</feature>
<keyword evidence="1" id="KW-1133">Transmembrane helix</keyword>
<sequence length="65" mass="7661">VETTRGKRRVLPHVRLQRFPFKAVVAVFLPECLIFVDIQPMAFIMCFDKWPDLHIAFGIFSSRRI</sequence>
<evidence type="ECO:0000313" key="2">
    <source>
        <dbReference type="EMBL" id="KAA6378462.1"/>
    </source>
</evidence>
<comment type="caution">
    <text evidence="2">The sequence shown here is derived from an EMBL/GenBank/DDBJ whole genome shotgun (WGS) entry which is preliminary data.</text>
</comment>
<name>A0A5J4V7N3_9EUKA</name>
<organism evidence="2 3">
    <name type="scientific">Streblomastix strix</name>
    <dbReference type="NCBI Taxonomy" id="222440"/>
    <lineage>
        <taxon>Eukaryota</taxon>
        <taxon>Metamonada</taxon>
        <taxon>Preaxostyla</taxon>
        <taxon>Oxymonadida</taxon>
        <taxon>Streblomastigidae</taxon>
        <taxon>Streblomastix</taxon>
    </lineage>
</organism>
<dbReference type="Proteomes" id="UP000324800">
    <property type="component" value="Unassembled WGS sequence"/>
</dbReference>
<keyword evidence="1" id="KW-0812">Transmembrane</keyword>
<proteinExistence type="predicted"/>
<keyword evidence="1" id="KW-0472">Membrane</keyword>